<dbReference type="HOGENOM" id="CLU_2466051_0_0_3"/>
<organism evidence="2 3">
    <name type="scientific">Phormidium nigroviride PCC 7112</name>
    <dbReference type="NCBI Taxonomy" id="179408"/>
    <lineage>
        <taxon>Bacteria</taxon>
        <taxon>Bacillati</taxon>
        <taxon>Cyanobacteriota</taxon>
        <taxon>Cyanophyceae</taxon>
        <taxon>Oscillatoriophycideae</taxon>
        <taxon>Oscillatoriales</taxon>
        <taxon>Oscillatoriaceae</taxon>
        <taxon>Phormidium</taxon>
    </lineage>
</organism>
<feature type="chain" id="PRO_5003936916" description="SPOR domain-containing protein" evidence="1">
    <location>
        <begin position="27"/>
        <end position="88"/>
    </location>
</feature>
<evidence type="ECO:0000313" key="2">
    <source>
        <dbReference type="EMBL" id="AFZ08201.1"/>
    </source>
</evidence>
<dbReference type="AlphaFoldDB" id="K9VJS6"/>
<reference evidence="2 3" key="1">
    <citation type="submission" date="2012-05" db="EMBL/GenBank/DDBJ databases">
        <title>Finished chromosome of genome of Oscillatoria sp. PCC 7112.</title>
        <authorList>
            <consortium name="US DOE Joint Genome Institute"/>
            <person name="Gugger M."/>
            <person name="Coursin T."/>
            <person name="Rippka R."/>
            <person name="Tandeau De Marsac N."/>
            <person name="Huntemann M."/>
            <person name="Wei C.-L."/>
            <person name="Han J."/>
            <person name="Detter J.C."/>
            <person name="Han C."/>
            <person name="Tapia R."/>
            <person name="Davenport K."/>
            <person name="Daligault H."/>
            <person name="Erkkila T."/>
            <person name="Gu W."/>
            <person name="Munk A.C.C."/>
            <person name="Teshima H."/>
            <person name="Xu Y."/>
            <person name="Chain P."/>
            <person name="Chen A."/>
            <person name="Krypides N."/>
            <person name="Mavromatis K."/>
            <person name="Markowitz V."/>
            <person name="Szeto E."/>
            <person name="Ivanova N."/>
            <person name="Mikhailova N."/>
            <person name="Ovchinnikova G."/>
            <person name="Pagani I."/>
            <person name="Pati A."/>
            <person name="Goodwin L."/>
            <person name="Peters L."/>
            <person name="Pitluck S."/>
            <person name="Woyke T."/>
            <person name="Kerfeld C."/>
        </authorList>
    </citation>
    <scope>NUCLEOTIDE SEQUENCE [LARGE SCALE GENOMIC DNA]</scope>
    <source>
        <strain evidence="2 3">PCC 7112</strain>
    </source>
</reference>
<sequence precursor="true">MNKVMVALISLATLGLGIAVPLQANAQPMKPTTKVALESQRHHEYRVQYHRANQEKWINAGTFRDRVAANKEVQKLEHKGYKAKIVTL</sequence>
<dbReference type="EMBL" id="CP003614">
    <property type="protein sequence ID" value="AFZ08201.1"/>
    <property type="molecule type" value="Genomic_DNA"/>
</dbReference>
<gene>
    <name evidence="2" type="ORF">Osc7112_3860</name>
</gene>
<feature type="signal peptide" evidence="1">
    <location>
        <begin position="1"/>
        <end position="26"/>
    </location>
</feature>
<dbReference type="RefSeq" id="WP_015177454.1">
    <property type="nucleotide sequence ID" value="NC_019729.1"/>
</dbReference>
<evidence type="ECO:0008006" key="4">
    <source>
        <dbReference type="Google" id="ProtNLM"/>
    </source>
</evidence>
<keyword evidence="3" id="KW-1185">Reference proteome</keyword>
<proteinExistence type="predicted"/>
<keyword evidence="1" id="KW-0732">Signal</keyword>
<protein>
    <recommendedName>
        <fullName evidence="4">SPOR domain-containing protein</fullName>
    </recommendedName>
</protein>
<evidence type="ECO:0000256" key="1">
    <source>
        <dbReference type="SAM" id="SignalP"/>
    </source>
</evidence>
<evidence type="ECO:0000313" key="3">
    <source>
        <dbReference type="Proteomes" id="UP000010478"/>
    </source>
</evidence>
<name>K9VJS6_9CYAN</name>
<dbReference type="KEGG" id="oni:Osc7112_3860"/>
<accession>K9VJS6</accession>
<dbReference type="Proteomes" id="UP000010478">
    <property type="component" value="Chromosome"/>
</dbReference>